<dbReference type="Pfam" id="PF07219">
    <property type="entry name" value="HemY_N"/>
    <property type="match status" value="1"/>
</dbReference>
<feature type="transmembrane region" description="Helical" evidence="6">
    <location>
        <begin position="47"/>
        <end position="76"/>
    </location>
</feature>
<dbReference type="InterPro" id="IPR016982">
    <property type="entry name" value="Mms48"/>
</dbReference>
<dbReference type="RefSeq" id="WP_377397218.1">
    <property type="nucleotide sequence ID" value="NZ_JBHTFQ010000001.1"/>
</dbReference>
<evidence type="ECO:0000256" key="4">
    <source>
        <dbReference type="ARBA" id="ARBA00023136"/>
    </source>
</evidence>
<organism evidence="8 9">
    <name type="scientific">Plastorhodobacter daqingensis</name>
    <dbReference type="NCBI Taxonomy" id="1387281"/>
    <lineage>
        <taxon>Bacteria</taxon>
        <taxon>Pseudomonadati</taxon>
        <taxon>Pseudomonadota</taxon>
        <taxon>Alphaproteobacteria</taxon>
        <taxon>Rhodobacterales</taxon>
        <taxon>Paracoccaceae</taxon>
        <taxon>Plastorhodobacter</taxon>
    </lineage>
</organism>
<evidence type="ECO:0000313" key="8">
    <source>
        <dbReference type="EMBL" id="MFC7702580.1"/>
    </source>
</evidence>
<gene>
    <name evidence="8" type="ORF">ACFQXB_00040</name>
</gene>
<feature type="domain" description="HemY N-terminal" evidence="7">
    <location>
        <begin position="33"/>
        <end position="141"/>
    </location>
</feature>
<dbReference type="SUPFAM" id="SSF48452">
    <property type="entry name" value="TPR-like"/>
    <property type="match status" value="1"/>
</dbReference>
<keyword evidence="9" id="KW-1185">Reference proteome</keyword>
<comment type="subcellular location">
    <subcellularLocation>
        <location evidence="1">Membrane</location>
    </subcellularLocation>
</comment>
<comment type="caution">
    <text evidence="8">The sequence shown here is derived from an EMBL/GenBank/DDBJ whole genome shotgun (WGS) entry which is preliminary data.</text>
</comment>
<dbReference type="InterPro" id="IPR010817">
    <property type="entry name" value="HemY_N"/>
</dbReference>
<dbReference type="PIRSF" id="PIRSF031802">
    <property type="entry name" value="UCP031802"/>
    <property type="match status" value="1"/>
</dbReference>
<keyword evidence="2 6" id="KW-0812">Transmembrane</keyword>
<evidence type="ECO:0000313" key="9">
    <source>
        <dbReference type="Proteomes" id="UP001596516"/>
    </source>
</evidence>
<dbReference type="EMBL" id="JBHTFQ010000001">
    <property type="protein sequence ID" value="MFC7702580.1"/>
    <property type="molecule type" value="Genomic_DNA"/>
</dbReference>
<keyword evidence="4 6" id="KW-0472">Membrane</keyword>
<keyword evidence="3 6" id="KW-1133">Transmembrane helix</keyword>
<evidence type="ECO:0000256" key="3">
    <source>
        <dbReference type="ARBA" id="ARBA00022989"/>
    </source>
</evidence>
<feature type="region of interest" description="Disordered" evidence="5">
    <location>
        <begin position="458"/>
        <end position="479"/>
    </location>
</feature>
<evidence type="ECO:0000256" key="6">
    <source>
        <dbReference type="SAM" id="Phobius"/>
    </source>
</evidence>
<dbReference type="Gene3D" id="1.25.40.10">
    <property type="entry name" value="Tetratricopeptide repeat domain"/>
    <property type="match status" value="1"/>
</dbReference>
<protein>
    <submittedName>
        <fullName evidence="8">Heme biosynthesis protein HemY</fullName>
    </submittedName>
</protein>
<accession>A0ABW2UG64</accession>
<evidence type="ECO:0000256" key="5">
    <source>
        <dbReference type="SAM" id="MobiDB-lite"/>
    </source>
</evidence>
<proteinExistence type="predicted"/>
<name>A0ABW2UG64_9RHOB</name>
<evidence type="ECO:0000256" key="1">
    <source>
        <dbReference type="ARBA" id="ARBA00004370"/>
    </source>
</evidence>
<sequence>MLWSLVKILLFVAAVAVLGYGAALLTDSDDGMRIAVANTEFTLGPLQAVIVALLLMVLLWILLRLVGLLVASLRFLNGDETALSRYFDRSRERKGLQALADGMIALAAGEGRTALRKAEKADRYLERPEITRLLTAQAAELVGDTQRAEEAYKALLRDDRTRFVAIRGIMKQRLAEGDTATAMKLAKKAFALKPRHVETQDLLLKLQAEGEDWKGARATLQAKVKAGALPRDVYRRRDAVLALQEAREVFAEGNSIEAREAAIAANKLSPDLIPAATMTARSYIAEGKPKYAARVLRKAWEARPHPDLAAAFAEIAPDETPVERLKRFAALTSLRPEHEETRLLQAELQIAAEDFPAARRALGDLVERHPTARVLTIMAAIERGEGADDAVVRGWLAKALTASRGPQWTCDSCHNIHSHWVPICENCGGFDTLSWSEPPEGTGPSATQTEMLPLIVGTPDSAAPEAEGVIDAEPQKAAN</sequence>
<dbReference type="Proteomes" id="UP001596516">
    <property type="component" value="Unassembled WGS sequence"/>
</dbReference>
<evidence type="ECO:0000259" key="7">
    <source>
        <dbReference type="Pfam" id="PF07219"/>
    </source>
</evidence>
<evidence type="ECO:0000256" key="2">
    <source>
        <dbReference type="ARBA" id="ARBA00022692"/>
    </source>
</evidence>
<dbReference type="InterPro" id="IPR011990">
    <property type="entry name" value="TPR-like_helical_dom_sf"/>
</dbReference>
<reference evidence="9" key="1">
    <citation type="journal article" date="2019" name="Int. J. Syst. Evol. Microbiol.">
        <title>The Global Catalogue of Microorganisms (GCM) 10K type strain sequencing project: providing services to taxonomists for standard genome sequencing and annotation.</title>
        <authorList>
            <consortium name="The Broad Institute Genomics Platform"/>
            <consortium name="The Broad Institute Genome Sequencing Center for Infectious Disease"/>
            <person name="Wu L."/>
            <person name="Ma J."/>
        </authorList>
    </citation>
    <scope>NUCLEOTIDE SEQUENCE [LARGE SCALE GENOMIC DNA]</scope>
    <source>
        <strain evidence="9">CGMCC 1.12750</strain>
    </source>
</reference>